<evidence type="ECO:0000313" key="2">
    <source>
        <dbReference type="Proteomes" id="UP000198757"/>
    </source>
</evidence>
<dbReference type="OrthoDB" id="982482at2"/>
<dbReference type="Proteomes" id="UP000198757">
    <property type="component" value="Unassembled WGS sequence"/>
</dbReference>
<sequence length="158" mass="18193">MNRFVYVLLLILVSIVLSCRHIEVTERVADIPRHEWSKKTPAVVEMDITDTATYELYLLVRHTQQYRYNNLVARVAIQDTASHTLASFKVNASLVTASGKWAGNTIDDLYDHRIRLHTRVALKKNRYRFSISQLMKDDPLPFILNAGIGLQKITEKQP</sequence>
<proteinExistence type="predicted"/>
<name>A0A1G6N8U8_NIADE</name>
<dbReference type="PROSITE" id="PS51257">
    <property type="entry name" value="PROKAR_LIPOPROTEIN"/>
    <property type="match status" value="1"/>
</dbReference>
<dbReference type="RefSeq" id="WP_090389358.1">
    <property type="nucleotide sequence ID" value="NZ_FMZO01000003.1"/>
</dbReference>
<keyword evidence="1" id="KW-0449">Lipoprotein</keyword>
<reference evidence="2" key="1">
    <citation type="submission" date="2016-10" db="EMBL/GenBank/DDBJ databases">
        <authorList>
            <person name="Varghese N."/>
            <person name="Submissions S."/>
        </authorList>
    </citation>
    <scope>NUCLEOTIDE SEQUENCE [LARGE SCALE GENOMIC DNA]</scope>
    <source>
        <strain evidence="2">DSM 25811 / CCM 8410 / LMG 26954 / E90</strain>
    </source>
</reference>
<keyword evidence="2" id="KW-1185">Reference proteome</keyword>
<dbReference type="EMBL" id="FMZO01000003">
    <property type="protein sequence ID" value="SDC63797.1"/>
    <property type="molecule type" value="Genomic_DNA"/>
</dbReference>
<dbReference type="Pfam" id="PF14109">
    <property type="entry name" value="GldH_lipo"/>
    <property type="match status" value="1"/>
</dbReference>
<dbReference type="STRING" id="1285928.SAMN04487894_103183"/>
<protein>
    <submittedName>
        <fullName evidence="1">Gliding motility-associated lipoprotein GldH</fullName>
    </submittedName>
</protein>
<dbReference type="AlphaFoldDB" id="A0A1G6N8U8"/>
<dbReference type="NCBIfam" id="TIGR03511">
    <property type="entry name" value="GldH_lipo"/>
    <property type="match status" value="1"/>
</dbReference>
<organism evidence="1 2">
    <name type="scientific">Niabella drilacis (strain DSM 25811 / CCM 8410 / CCUG 62505 / LMG 26954 / E90)</name>
    <dbReference type="NCBI Taxonomy" id="1285928"/>
    <lineage>
        <taxon>Bacteria</taxon>
        <taxon>Pseudomonadati</taxon>
        <taxon>Bacteroidota</taxon>
        <taxon>Chitinophagia</taxon>
        <taxon>Chitinophagales</taxon>
        <taxon>Chitinophagaceae</taxon>
        <taxon>Niabella</taxon>
    </lineage>
</organism>
<accession>A0A1G6N8U8</accession>
<dbReference type="InterPro" id="IPR020018">
    <property type="entry name" value="Motility-assoc_lipoprot_GldH"/>
</dbReference>
<evidence type="ECO:0000313" key="1">
    <source>
        <dbReference type="EMBL" id="SDC63797.1"/>
    </source>
</evidence>
<gene>
    <name evidence="1" type="ORF">SAMN04487894_103183</name>
</gene>